<gene>
    <name evidence="7" type="ORF">ACFOUW_37585</name>
</gene>
<dbReference type="Gene3D" id="3.40.462.10">
    <property type="entry name" value="FAD-linked oxidases, C-terminal domain"/>
    <property type="match status" value="1"/>
</dbReference>
<sequence>MKRRGFLQGVIAAGVVAGFDTATGQWVREAQAAPKGTYAPLPQLDGVVVMGDADLAADSTDEGNIVHHRPWAILRPGSAQDIASMVAYCRQNGLKLAPRGEAHSVYGQSLVENGLVVETRWLDTIHSIGTTVADVDAGVLWKTLLAQTTAKGVTCPVFTGYIELTVGGTLSVGGIATTGIEGAQVDRVRELQVVTGAGQIVWCSETVNADLFQGVLAGFGQFGIITRAKLDLVPAPTKMRQWSLLYANPRTFFKDLRTILGRGEIPHAYGQVAMPALAVAADPTPLLPPLDKLLQLLEALTSPLTRGLGSVISVPALPLPTPWLYVLNLAIPYEPGTPPNGARLLRGMNDLWLLRQQYDRDYTDYVLRVDELINLLKGLGLWNGVPHPWIDVFLPGEEVEDFVIDTFNDLTFDDVGLAGFGLLFPQRRDKLTRPNLRVPDTQSGWVYLFDVLTSAPLPGPNTAFVAEKLARNRQIYERARAGGGTLYPISAAPMQAADWAQQYGSRYATMQALKAQHDPDRILTPGIAVFP</sequence>
<reference evidence="8" key="1">
    <citation type="journal article" date="2019" name="Int. J. Syst. Evol. Microbiol.">
        <title>The Global Catalogue of Microorganisms (GCM) 10K type strain sequencing project: providing services to taxonomists for standard genome sequencing and annotation.</title>
        <authorList>
            <consortium name="The Broad Institute Genomics Platform"/>
            <consortium name="The Broad Institute Genome Sequencing Center for Infectious Disease"/>
            <person name="Wu L."/>
            <person name="Ma J."/>
        </authorList>
    </citation>
    <scope>NUCLEOTIDE SEQUENCE [LARGE SCALE GENOMIC DNA]</scope>
    <source>
        <strain evidence="8">CGMCC 4.7241</strain>
    </source>
</reference>
<evidence type="ECO:0000256" key="5">
    <source>
        <dbReference type="ARBA" id="ARBA00023002"/>
    </source>
</evidence>
<proteinExistence type="inferred from homology"/>
<accession>A0ABV7YN24</accession>
<evidence type="ECO:0000256" key="1">
    <source>
        <dbReference type="ARBA" id="ARBA00001974"/>
    </source>
</evidence>
<evidence type="ECO:0000256" key="3">
    <source>
        <dbReference type="ARBA" id="ARBA00022630"/>
    </source>
</evidence>
<dbReference type="Pfam" id="PF09265">
    <property type="entry name" value="Cytokin-bind"/>
    <property type="match status" value="1"/>
</dbReference>
<dbReference type="PANTHER" id="PTHR13878:SF107">
    <property type="entry name" value="CYTOKININ DEHYDROGENASE 3"/>
    <property type="match status" value="1"/>
</dbReference>
<dbReference type="InterPro" id="IPR016169">
    <property type="entry name" value="FAD-bd_PCMH_sub2"/>
</dbReference>
<evidence type="ECO:0000256" key="2">
    <source>
        <dbReference type="ARBA" id="ARBA00005466"/>
    </source>
</evidence>
<dbReference type="Gene3D" id="3.30.43.10">
    <property type="entry name" value="Uridine Diphospho-n-acetylenolpyruvylglucosamine Reductase, domain 2"/>
    <property type="match status" value="1"/>
</dbReference>
<keyword evidence="4" id="KW-0274">FAD</keyword>
<dbReference type="InterPro" id="IPR016164">
    <property type="entry name" value="FAD-linked_Oxase-like_C"/>
</dbReference>
<dbReference type="PROSITE" id="PS51387">
    <property type="entry name" value="FAD_PCMH"/>
    <property type="match status" value="1"/>
</dbReference>
<dbReference type="Pfam" id="PF01565">
    <property type="entry name" value="FAD_binding_4"/>
    <property type="match status" value="1"/>
</dbReference>
<feature type="domain" description="FAD-binding PCMH-type" evidence="6">
    <location>
        <begin position="66"/>
        <end position="235"/>
    </location>
</feature>
<comment type="caution">
    <text evidence="7">The sequence shown here is derived from an EMBL/GenBank/DDBJ whole genome shotgun (WGS) entry which is preliminary data.</text>
</comment>
<evidence type="ECO:0000259" key="6">
    <source>
        <dbReference type="PROSITE" id="PS51387"/>
    </source>
</evidence>
<dbReference type="InterPro" id="IPR016170">
    <property type="entry name" value="Cytok_DH_C_sf"/>
</dbReference>
<dbReference type="InterPro" id="IPR016167">
    <property type="entry name" value="FAD-bd_PCMH_sub1"/>
</dbReference>
<keyword evidence="8" id="KW-1185">Reference proteome</keyword>
<organism evidence="7 8">
    <name type="scientific">Tenggerimyces flavus</name>
    <dbReference type="NCBI Taxonomy" id="1708749"/>
    <lineage>
        <taxon>Bacteria</taxon>
        <taxon>Bacillati</taxon>
        <taxon>Actinomycetota</taxon>
        <taxon>Actinomycetes</taxon>
        <taxon>Propionibacteriales</taxon>
        <taxon>Nocardioidaceae</taxon>
        <taxon>Tenggerimyces</taxon>
    </lineage>
</organism>
<evidence type="ECO:0000256" key="4">
    <source>
        <dbReference type="ARBA" id="ARBA00022827"/>
    </source>
</evidence>
<keyword evidence="3" id="KW-0285">Flavoprotein</keyword>
<evidence type="ECO:0000313" key="8">
    <source>
        <dbReference type="Proteomes" id="UP001595699"/>
    </source>
</evidence>
<evidence type="ECO:0000313" key="7">
    <source>
        <dbReference type="EMBL" id="MFC3766591.1"/>
    </source>
</evidence>
<dbReference type="RefSeq" id="WP_205118108.1">
    <property type="nucleotide sequence ID" value="NZ_JAFBCM010000001.1"/>
</dbReference>
<dbReference type="InterPro" id="IPR006094">
    <property type="entry name" value="Oxid_FAD_bind_N"/>
</dbReference>
<protein>
    <submittedName>
        <fullName evidence="7">FAD-binding protein</fullName>
    </submittedName>
</protein>
<dbReference type="SUPFAM" id="SSF55103">
    <property type="entry name" value="FAD-linked oxidases, C-terminal domain"/>
    <property type="match status" value="1"/>
</dbReference>
<dbReference type="InterPro" id="IPR050432">
    <property type="entry name" value="FAD-linked_Oxidoreductases_BP"/>
</dbReference>
<dbReference type="InterPro" id="IPR036318">
    <property type="entry name" value="FAD-bd_PCMH-like_sf"/>
</dbReference>
<comment type="cofactor">
    <cofactor evidence="1">
        <name>FAD</name>
        <dbReference type="ChEBI" id="CHEBI:57692"/>
    </cofactor>
</comment>
<keyword evidence="5" id="KW-0560">Oxidoreductase</keyword>
<dbReference type="SUPFAM" id="SSF56176">
    <property type="entry name" value="FAD-binding/transporter-associated domain-like"/>
    <property type="match status" value="1"/>
</dbReference>
<name>A0ABV7YN24_9ACTN</name>
<dbReference type="PANTHER" id="PTHR13878">
    <property type="entry name" value="GULONOLACTONE OXIDASE"/>
    <property type="match status" value="1"/>
</dbReference>
<dbReference type="EMBL" id="JBHRZH010000056">
    <property type="protein sequence ID" value="MFC3766591.1"/>
    <property type="molecule type" value="Genomic_DNA"/>
</dbReference>
<dbReference type="Gene3D" id="3.30.465.10">
    <property type="match status" value="1"/>
</dbReference>
<dbReference type="InterPro" id="IPR015345">
    <property type="entry name" value="Cytokinin_DH_FAD/cytokin-bd"/>
</dbReference>
<comment type="similarity">
    <text evidence="2">Belongs to the oxygen-dependent FAD-linked oxidoreductase family.</text>
</comment>
<dbReference type="Proteomes" id="UP001595699">
    <property type="component" value="Unassembled WGS sequence"/>
</dbReference>
<dbReference type="InterPro" id="IPR016166">
    <property type="entry name" value="FAD-bd_PCMH"/>
</dbReference>